<keyword evidence="4" id="KW-0547">Nucleotide-binding</keyword>
<sequence length="432" mass="46917">MNALNESFLFGADAGVLRLITAGSVDDGKSTLIGRLLYDSKGVFADQLDAISRAKHKRVAGDGIDFSLLTDGLEAEREQGITIDVAYRYFSTPTRKFIIADAPGHEQYTRNMVTGASTADVAVILIDATRAADGYLLPQTKRHSTIARLLGIRHIVVAVNKMDLVDWDRAVFERIRDAYAALAAKLGIAHFDALPLSALNGDNVVTLSANTPWYEGQPLLALLESLDLAADGRAAPLRLPVQWVARHDGDRKEDFRGYAGRVASGVLRPGDEIAVQPSGVTARVRELRAFDRLLDEAVAGDSITLVLDRDVDVSRGDVIVHAAAPATVAREFEAELCWLDAQALNPARKYLLKSGTRLTSAKIRAVLSHRDIHELQEVENTEGTLRMNDIGRVSFTTRDALAVDRYADVPATGAFILIDEATHQTAAAGMLR</sequence>
<evidence type="ECO:0000256" key="2">
    <source>
        <dbReference type="ARBA" id="ARBA00022679"/>
    </source>
</evidence>
<dbReference type="InterPro" id="IPR004161">
    <property type="entry name" value="EFTu-like_2"/>
</dbReference>
<keyword evidence="5" id="KW-0067">ATP-binding</keyword>
<dbReference type="Pfam" id="PF22594">
    <property type="entry name" value="GTP-eEF1A_C"/>
    <property type="match status" value="1"/>
</dbReference>
<dbReference type="InterPro" id="IPR009001">
    <property type="entry name" value="Transl_elong_EF1A/Init_IF2_C"/>
</dbReference>
<dbReference type="SUPFAM" id="SSF50465">
    <property type="entry name" value="EF-Tu/eEF-1alpha/eIF2-gamma C-terminal domain"/>
    <property type="match status" value="1"/>
</dbReference>
<dbReference type="EMBL" id="POQS01000006">
    <property type="protein sequence ID" value="PND31782.1"/>
    <property type="molecule type" value="Genomic_DNA"/>
</dbReference>
<gene>
    <name evidence="8" type="ORF">C1I89_23525</name>
</gene>
<dbReference type="GO" id="GO:0004781">
    <property type="term" value="F:sulfate adenylyltransferase (ATP) activity"/>
    <property type="evidence" value="ECO:0007669"/>
    <property type="project" value="UniProtKB-EC"/>
</dbReference>
<comment type="caution">
    <text evidence="8">The sequence shown here is derived from an EMBL/GenBank/DDBJ whole genome shotgun (WGS) entry which is preliminary data.</text>
</comment>
<keyword evidence="6" id="KW-0342">GTP-binding</keyword>
<keyword evidence="3 8" id="KW-0548">Nucleotidyltransferase</keyword>
<dbReference type="InterPro" id="IPR054696">
    <property type="entry name" value="GTP-eEF1A_C"/>
</dbReference>
<dbReference type="InterPro" id="IPR011779">
    <property type="entry name" value="SO4_adenylTrfase_lsu"/>
</dbReference>
<reference evidence="8 9" key="1">
    <citation type="submission" date="2018-01" db="EMBL/GenBank/DDBJ databases">
        <title>The draft genome of an aniline degradation strain ANB-1.</title>
        <authorList>
            <person name="Zhang L."/>
            <person name="Jiang J."/>
        </authorList>
    </citation>
    <scope>NUCLEOTIDE SEQUENCE [LARGE SCALE GENOMIC DNA]</scope>
    <source>
        <strain evidence="8 9">ANB-1</strain>
    </source>
</reference>
<dbReference type="EC" id="2.7.7.4" evidence="1"/>
<dbReference type="Pfam" id="PF03144">
    <property type="entry name" value="GTP_EFTU_D2"/>
    <property type="match status" value="1"/>
</dbReference>
<dbReference type="InterPro" id="IPR041757">
    <property type="entry name" value="CysN_GTP-bd"/>
</dbReference>
<dbReference type="SUPFAM" id="SSF50447">
    <property type="entry name" value="Translation proteins"/>
    <property type="match status" value="1"/>
</dbReference>
<dbReference type="PANTHER" id="PTHR23115">
    <property type="entry name" value="TRANSLATION FACTOR"/>
    <property type="match status" value="1"/>
</dbReference>
<dbReference type="InterPro" id="IPR000795">
    <property type="entry name" value="T_Tr_GTP-bd_dom"/>
</dbReference>
<dbReference type="InterPro" id="IPR009000">
    <property type="entry name" value="Transl_B-barrel_sf"/>
</dbReference>
<organism evidence="8 9">
    <name type="scientific">Achromobacter pulmonis</name>
    <dbReference type="NCBI Taxonomy" id="1389932"/>
    <lineage>
        <taxon>Bacteria</taxon>
        <taxon>Pseudomonadati</taxon>
        <taxon>Pseudomonadota</taxon>
        <taxon>Betaproteobacteria</taxon>
        <taxon>Burkholderiales</taxon>
        <taxon>Alcaligenaceae</taxon>
        <taxon>Achromobacter</taxon>
    </lineage>
</organism>
<evidence type="ECO:0000256" key="6">
    <source>
        <dbReference type="ARBA" id="ARBA00023134"/>
    </source>
</evidence>
<dbReference type="Gene3D" id="2.40.30.10">
    <property type="entry name" value="Translation factors"/>
    <property type="match status" value="2"/>
</dbReference>
<dbReference type="SUPFAM" id="SSF52540">
    <property type="entry name" value="P-loop containing nucleoside triphosphate hydrolases"/>
    <property type="match status" value="1"/>
</dbReference>
<accession>A0A2N8KEA2</accession>
<dbReference type="NCBIfam" id="TIGR02034">
    <property type="entry name" value="CysN"/>
    <property type="match status" value="1"/>
</dbReference>
<dbReference type="CDD" id="cd04166">
    <property type="entry name" value="CysN_ATPS"/>
    <property type="match status" value="1"/>
</dbReference>
<evidence type="ECO:0000313" key="8">
    <source>
        <dbReference type="EMBL" id="PND31782.1"/>
    </source>
</evidence>
<dbReference type="FunFam" id="3.40.50.300:FF:000119">
    <property type="entry name" value="Sulfate adenylyltransferase subunit 1"/>
    <property type="match status" value="1"/>
</dbReference>
<protein>
    <recommendedName>
        <fullName evidence="1">sulfate adenylyltransferase</fullName>
        <ecNumber evidence="1">2.7.7.4</ecNumber>
    </recommendedName>
</protein>
<evidence type="ECO:0000259" key="7">
    <source>
        <dbReference type="PROSITE" id="PS51722"/>
    </source>
</evidence>
<evidence type="ECO:0000313" key="9">
    <source>
        <dbReference type="Proteomes" id="UP000235994"/>
    </source>
</evidence>
<evidence type="ECO:0000256" key="5">
    <source>
        <dbReference type="ARBA" id="ARBA00022840"/>
    </source>
</evidence>
<dbReference type="Proteomes" id="UP000235994">
    <property type="component" value="Unassembled WGS sequence"/>
</dbReference>
<dbReference type="PROSITE" id="PS51722">
    <property type="entry name" value="G_TR_2"/>
    <property type="match status" value="1"/>
</dbReference>
<dbReference type="GO" id="GO:0003924">
    <property type="term" value="F:GTPase activity"/>
    <property type="evidence" value="ECO:0007669"/>
    <property type="project" value="InterPro"/>
</dbReference>
<dbReference type="InterPro" id="IPR044138">
    <property type="entry name" value="CysN_II"/>
</dbReference>
<dbReference type="GO" id="GO:0005525">
    <property type="term" value="F:GTP binding"/>
    <property type="evidence" value="ECO:0007669"/>
    <property type="project" value="UniProtKB-KW"/>
</dbReference>
<dbReference type="Pfam" id="PF00009">
    <property type="entry name" value="GTP_EFTU"/>
    <property type="match status" value="1"/>
</dbReference>
<dbReference type="GO" id="GO:0006790">
    <property type="term" value="P:sulfur compound metabolic process"/>
    <property type="evidence" value="ECO:0007669"/>
    <property type="project" value="InterPro"/>
</dbReference>
<keyword evidence="9" id="KW-1185">Reference proteome</keyword>
<dbReference type="CDD" id="cd03695">
    <property type="entry name" value="CysN_NodQ_II"/>
    <property type="match status" value="1"/>
</dbReference>
<name>A0A2N8KEA2_9BURK</name>
<dbReference type="Gene3D" id="3.40.50.300">
    <property type="entry name" value="P-loop containing nucleotide triphosphate hydrolases"/>
    <property type="match status" value="1"/>
</dbReference>
<dbReference type="InterPro" id="IPR044139">
    <property type="entry name" value="CysN_NoDQ_III"/>
</dbReference>
<dbReference type="InterPro" id="IPR050100">
    <property type="entry name" value="TRAFAC_GTPase_members"/>
</dbReference>
<dbReference type="InterPro" id="IPR027417">
    <property type="entry name" value="P-loop_NTPase"/>
</dbReference>
<dbReference type="InterPro" id="IPR031157">
    <property type="entry name" value="G_TR_CS"/>
</dbReference>
<dbReference type="CDD" id="cd04095">
    <property type="entry name" value="CysN_NoDQ_III"/>
    <property type="match status" value="1"/>
</dbReference>
<keyword evidence="2 8" id="KW-0808">Transferase</keyword>
<dbReference type="RefSeq" id="WP_102774858.1">
    <property type="nucleotide sequence ID" value="NZ_POQS01000006.1"/>
</dbReference>
<dbReference type="AlphaFoldDB" id="A0A2N8KEA2"/>
<dbReference type="PRINTS" id="PR00315">
    <property type="entry name" value="ELONGATNFCT"/>
</dbReference>
<evidence type="ECO:0000256" key="3">
    <source>
        <dbReference type="ARBA" id="ARBA00022695"/>
    </source>
</evidence>
<proteinExistence type="predicted"/>
<evidence type="ECO:0000256" key="1">
    <source>
        <dbReference type="ARBA" id="ARBA00012391"/>
    </source>
</evidence>
<dbReference type="PROSITE" id="PS00301">
    <property type="entry name" value="G_TR_1"/>
    <property type="match status" value="1"/>
</dbReference>
<feature type="domain" description="Tr-type G" evidence="7">
    <location>
        <begin position="14"/>
        <end position="237"/>
    </location>
</feature>
<evidence type="ECO:0000256" key="4">
    <source>
        <dbReference type="ARBA" id="ARBA00022741"/>
    </source>
</evidence>
<dbReference type="GO" id="GO:0005524">
    <property type="term" value="F:ATP binding"/>
    <property type="evidence" value="ECO:0007669"/>
    <property type="project" value="UniProtKB-KW"/>
</dbReference>